<dbReference type="GO" id="GO:0018836">
    <property type="term" value="F:alkylmercury lyase activity"/>
    <property type="evidence" value="ECO:0007669"/>
    <property type="project" value="InterPro"/>
</dbReference>
<accession>A0A7W8TV99</accession>
<evidence type="ECO:0000313" key="2">
    <source>
        <dbReference type="EMBL" id="MBB5512161.1"/>
    </source>
</evidence>
<organism evidence="2 3">
    <name type="scientific">Neomicrococcus aestuarii</name>
    <dbReference type="NCBI Taxonomy" id="556325"/>
    <lineage>
        <taxon>Bacteria</taxon>
        <taxon>Bacillati</taxon>
        <taxon>Actinomycetota</taxon>
        <taxon>Actinomycetes</taxon>
        <taxon>Micrococcales</taxon>
        <taxon>Micrococcaceae</taxon>
        <taxon>Neomicrococcus</taxon>
    </lineage>
</organism>
<dbReference type="EMBL" id="JACHDR010000001">
    <property type="protein sequence ID" value="MBB5512161.1"/>
    <property type="molecule type" value="Genomic_DNA"/>
</dbReference>
<gene>
    <name evidence="2" type="ORF">HD598_000848</name>
</gene>
<name>A0A7W8TV99_9MICC</name>
<dbReference type="SUPFAM" id="SSF160387">
    <property type="entry name" value="NosL/MerB-like"/>
    <property type="match status" value="1"/>
</dbReference>
<dbReference type="RefSeq" id="WP_260170491.1">
    <property type="nucleotide sequence ID" value="NZ_BAAARH010000003.1"/>
</dbReference>
<dbReference type="InterPro" id="IPR053717">
    <property type="entry name" value="MerB_lyase_sf"/>
</dbReference>
<feature type="compositionally biased region" description="Basic and acidic residues" evidence="1">
    <location>
        <begin position="57"/>
        <end position="74"/>
    </location>
</feature>
<comment type="caution">
    <text evidence="2">The sequence shown here is derived from an EMBL/GenBank/DDBJ whole genome shotgun (WGS) entry which is preliminary data.</text>
</comment>
<dbReference type="AlphaFoldDB" id="A0A7W8TV99"/>
<reference evidence="2 3" key="1">
    <citation type="submission" date="2020-08" db="EMBL/GenBank/DDBJ databases">
        <title>Sequencing the genomes of 1000 actinobacteria strains.</title>
        <authorList>
            <person name="Klenk H.-P."/>
        </authorList>
    </citation>
    <scope>NUCLEOTIDE SEQUENCE [LARGE SCALE GENOMIC DNA]</scope>
    <source>
        <strain evidence="2 3">DSM 105783</strain>
    </source>
</reference>
<evidence type="ECO:0000313" key="3">
    <source>
        <dbReference type="Proteomes" id="UP000580797"/>
    </source>
</evidence>
<feature type="region of interest" description="Disordered" evidence="1">
    <location>
        <begin position="50"/>
        <end position="112"/>
    </location>
</feature>
<evidence type="ECO:0000256" key="1">
    <source>
        <dbReference type="SAM" id="MobiDB-lite"/>
    </source>
</evidence>
<proteinExistence type="predicted"/>
<dbReference type="InterPro" id="IPR004927">
    <property type="entry name" value="MerB"/>
</dbReference>
<protein>
    <submittedName>
        <fullName evidence="2">Uncharacterized protein</fullName>
    </submittedName>
</protein>
<dbReference type="Gene3D" id="3.30.450.410">
    <property type="match status" value="1"/>
</dbReference>
<sequence length="112" mass="12368">MKHDVNQVAERLASVEPATAVVSLINSEDISSVRSFFCNQVHFLTSPEEGASWLENHPGDPRRRGLPARLDHGRTNARPGSGTQHRAADQRDTTLQLRTPRPARKTGLIHGL</sequence>
<dbReference type="Proteomes" id="UP000580797">
    <property type="component" value="Unassembled WGS sequence"/>
</dbReference>
<dbReference type="Pfam" id="PF03243">
    <property type="entry name" value="MerB"/>
    <property type="match status" value="1"/>
</dbReference>